<evidence type="ECO:0000313" key="1">
    <source>
        <dbReference type="EMBL" id="KFN43928.1"/>
    </source>
</evidence>
<sequence>MTQRSAIAHPCLSCGACCAAFRVAFHWSESAPADPGGVPEALTAPVRPHVLAMRGTDARDPHCIALEGVVGQAVHCRIYAARPSPCRELQASYEDGTHSAQCDRARARYGLAPLTPATWTQPM</sequence>
<keyword evidence="2" id="KW-1185">Reference proteome</keyword>
<organism evidence="1 2">
    <name type="scientific">Arenimonas oryziterrae DSM 21050 = YC6267</name>
    <dbReference type="NCBI Taxonomy" id="1121015"/>
    <lineage>
        <taxon>Bacteria</taxon>
        <taxon>Pseudomonadati</taxon>
        <taxon>Pseudomonadota</taxon>
        <taxon>Gammaproteobacteria</taxon>
        <taxon>Lysobacterales</taxon>
        <taxon>Lysobacteraceae</taxon>
        <taxon>Arenimonas</taxon>
    </lineage>
</organism>
<dbReference type="PATRIC" id="fig|1121015.4.peg.1142"/>
<dbReference type="InterPro" id="IPR005358">
    <property type="entry name" value="Puta_zinc/iron-chelating_dom"/>
</dbReference>
<evidence type="ECO:0008006" key="3">
    <source>
        <dbReference type="Google" id="ProtNLM"/>
    </source>
</evidence>
<gene>
    <name evidence="1" type="ORF">N789_08240</name>
</gene>
<dbReference type="Pfam" id="PF03692">
    <property type="entry name" value="CxxCxxCC"/>
    <property type="match status" value="1"/>
</dbReference>
<reference evidence="1 2" key="1">
    <citation type="submission" date="2013-09" db="EMBL/GenBank/DDBJ databases">
        <title>Genome sequencing of Arenimonas oryziterrae.</title>
        <authorList>
            <person name="Chen F."/>
            <person name="Wang G."/>
        </authorList>
    </citation>
    <scope>NUCLEOTIDE SEQUENCE [LARGE SCALE GENOMIC DNA]</scope>
    <source>
        <strain evidence="1 2">YC6267</strain>
    </source>
</reference>
<evidence type="ECO:0000313" key="2">
    <source>
        <dbReference type="Proteomes" id="UP000029385"/>
    </source>
</evidence>
<dbReference type="EMBL" id="AVCI01000004">
    <property type="protein sequence ID" value="KFN43928.1"/>
    <property type="molecule type" value="Genomic_DNA"/>
</dbReference>
<dbReference type="eggNOG" id="COG0727">
    <property type="taxonomic scope" value="Bacteria"/>
</dbReference>
<dbReference type="STRING" id="1121015.GCA_000420545_02099"/>
<proteinExistence type="predicted"/>
<dbReference type="AlphaFoldDB" id="A0A091AUL2"/>
<name>A0A091AUL2_9GAMM</name>
<dbReference type="RefSeq" id="WP_022969713.1">
    <property type="nucleotide sequence ID" value="NZ_ATVD01000003.1"/>
</dbReference>
<protein>
    <recommendedName>
        <fullName evidence="3">Ferredoxin</fullName>
    </recommendedName>
</protein>
<accession>A0A091AUL2</accession>
<dbReference type="Proteomes" id="UP000029385">
    <property type="component" value="Unassembled WGS sequence"/>
</dbReference>
<comment type="caution">
    <text evidence="1">The sequence shown here is derived from an EMBL/GenBank/DDBJ whole genome shotgun (WGS) entry which is preliminary data.</text>
</comment>